<proteinExistence type="predicted"/>
<comment type="caution">
    <text evidence="2">The sequence shown here is derived from an EMBL/GenBank/DDBJ whole genome shotgun (WGS) entry which is preliminary data.</text>
</comment>
<dbReference type="EMBL" id="JADIMK010000056">
    <property type="protein sequence ID" value="MBO8455820.1"/>
    <property type="molecule type" value="Genomic_DNA"/>
</dbReference>
<sequence>MLSKTSNIILAAAVFLAAVLLCTPASSAVKSYRVQVVKEYPHDTGSYTQGLFFHDGQMYESTGQYGASTFRKVNIPDGKPLRKLDFGDRYFVEGSAVLGDDLYILTWTNRVAFIYDINTLKYKATKSYPREGWGLTTDGTSLIASDGSAALYFMDRNLQVTRKVTVRLGGRPMRFLNELEYIGGKIWANVYTSDLILIIDPGTGNVEATVDCSGLLPDSLRGPETDVLNGIAYDPSTGKIYVTGKDWPRLYEIKLVEK</sequence>
<reference evidence="2" key="2">
    <citation type="journal article" date="2021" name="PeerJ">
        <title>Extensive microbial diversity within the chicken gut microbiome revealed by metagenomics and culture.</title>
        <authorList>
            <person name="Gilroy R."/>
            <person name="Ravi A."/>
            <person name="Getino M."/>
            <person name="Pursley I."/>
            <person name="Horton D.L."/>
            <person name="Alikhan N.F."/>
            <person name="Baker D."/>
            <person name="Gharbi K."/>
            <person name="Hall N."/>
            <person name="Watson M."/>
            <person name="Adriaenssens E.M."/>
            <person name="Foster-Nyarko E."/>
            <person name="Jarju S."/>
            <person name="Secka A."/>
            <person name="Antonio M."/>
            <person name="Oren A."/>
            <person name="Chaudhuri R.R."/>
            <person name="La Ragione R."/>
            <person name="Hildebrand F."/>
            <person name="Pallen M.J."/>
        </authorList>
    </citation>
    <scope>NUCLEOTIDE SEQUENCE</scope>
    <source>
        <strain evidence="2">B1-3475</strain>
    </source>
</reference>
<keyword evidence="1" id="KW-0732">Signal</keyword>
<dbReference type="AlphaFoldDB" id="A0A9D9HL26"/>
<gene>
    <name evidence="2" type="ORF">IAC08_05390</name>
</gene>
<dbReference type="SUPFAM" id="SSF50969">
    <property type="entry name" value="YVTN repeat-like/Quinoprotein amine dehydrogenase"/>
    <property type="match status" value="1"/>
</dbReference>
<reference evidence="2" key="1">
    <citation type="submission" date="2020-10" db="EMBL/GenBank/DDBJ databases">
        <authorList>
            <person name="Gilroy R."/>
        </authorList>
    </citation>
    <scope>NUCLEOTIDE SEQUENCE</scope>
    <source>
        <strain evidence="2">B1-3475</strain>
    </source>
</reference>
<dbReference type="PANTHER" id="PTHR31270">
    <property type="entry name" value="GLUTAMINYL-PEPTIDE CYCLOTRANSFERASE"/>
    <property type="match status" value="1"/>
</dbReference>
<dbReference type="Proteomes" id="UP000823617">
    <property type="component" value="Unassembled WGS sequence"/>
</dbReference>
<name>A0A9D9HL26_9BACT</name>
<feature type="chain" id="PRO_5038384808" evidence="1">
    <location>
        <begin position="28"/>
        <end position="258"/>
    </location>
</feature>
<dbReference type="PANTHER" id="PTHR31270:SF1">
    <property type="entry name" value="GLUTAMINYL-PEPTIDE CYCLOTRANSFERASE"/>
    <property type="match status" value="1"/>
</dbReference>
<evidence type="ECO:0000256" key="1">
    <source>
        <dbReference type="SAM" id="SignalP"/>
    </source>
</evidence>
<dbReference type="InterPro" id="IPR011044">
    <property type="entry name" value="Quino_amine_DH_bsu"/>
</dbReference>
<evidence type="ECO:0000313" key="2">
    <source>
        <dbReference type="EMBL" id="MBO8455820.1"/>
    </source>
</evidence>
<protein>
    <submittedName>
        <fullName evidence="2">Glutaminyl-peptide cyclotransferase</fullName>
    </submittedName>
</protein>
<dbReference type="GO" id="GO:0016603">
    <property type="term" value="F:glutaminyl-peptide cyclotransferase activity"/>
    <property type="evidence" value="ECO:0007669"/>
    <property type="project" value="InterPro"/>
</dbReference>
<dbReference type="InterPro" id="IPR007788">
    <property type="entry name" value="QCT"/>
</dbReference>
<feature type="signal peptide" evidence="1">
    <location>
        <begin position="1"/>
        <end position="27"/>
    </location>
</feature>
<accession>A0A9D9HL26</accession>
<dbReference type="Gene3D" id="2.130.10.10">
    <property type="entry name" value="YVTN repeat-like/Quinoprotein amine dehydrogenase"/>
    <property type="match status" value="1"/>
</dbReference>
<evidence type="ECO:0000313" key="3">
    <source>
        <dbReference type="Proteomes" id="UP000823617"/>
    </source>
</evidence>
<dbReference type="Pfam" id="PF05096">
    <property type="entry name" value="Glu_cyclase_2"/>
    <property type="match status" value="1"/>
</dbReference>
<dbReference type="InterPro" id="IPR015943">
    <property type="entry name" value="WD40/YVTN_repeat-like_dom_sf"/>
</dbReference>
<organism evidence="2 3">
    <name type="scientific">Candidatus Cryptobacteroides intestinigallinarum</name>
    <dbReference type="NCBI Taxonomy" id="2840767"/>
    <lineage>
        <taxon>Bacteria</taxon>
        <taxon>Pseudomonadati</taxon>
        <taxon>Bacteroidota</taxon>
        <taxon>Bacteroidia</taxon>
        <taxon>Bacteroidales</taxon>
        <taxon>Candidatus Cryptobacteroides</taxon>
    </lineage>
</organism>